<reference evidence="1 2" key="1">
    <citation type="submission" date="2018-06" db="EMBL/GenBank/DDBJ databases">
        <title>Pedobacter endophyticus sp. nov., an endophytic bacterium isolated from a leaf of Triticum aestivum.</title>
        <authorList>
            <person name="Zhang L."/>
        </authorList>
    </citation>
    <scope>NUCLEOTIDE SEQUENCE [LARGE SCALE GENOMIC DNA]</scope>
    <source>
        <strain evidence="1 2">CM134L-2</strain>
    </source>
</reference>
<dbReference type="Proteomes" id="UP000284120">
    <property type="component" value="Unassembled WGS sequence"/>
</dbReference>
<name>A0A3S3R4S8_9SPHI</name>
<gene>
    <name evidence="1" type="ORF">DPV69_17845</name>
</gene>
<dbReference type="EMBL" id="SAYW01000006">
    <property type="protein sequence ID" value="RWU05026.1"/>
    <property type="molecule type" value="Genomic_DNA"/>
</dbReference>
<dbReference type="AlphaFoldDB" id="A0A3S3R4S8"/>
<evidence type="ECO:0008006" key="3">
    <source>
        <dbReference type="Google" id="ProtNLM"/>
    </source>
</evidence>
<evidence type="ECO:0000313" key="1">
    <source>
        <dbReference type="EMBL" id="RWU05026.1"/>
    </source>
</evidence>
<protein>
    <recommendedName>
        <fullName evidence="3">Lipoprotein</fullName>
    </recommendedName>
</protein>
<evidence type="ECO:0000313" key="2">
    <source>
        <dbReference type="Proteomes" id="UP000284120"/>
    </source>
</evidence>
<keyword evidence="2" id="KW-1185">Reference proteome</keyword>
<dbReference type="PROSITE" id="PS51257">
    <property type="entry name" value="PROKAR_LIPOPROTEIN"/>
    <property type="match status" value="1"/>
</dbReference>
<comment type="caution">
    <text evidence="1">The sequence shown here is derived from an EMBL/GenBank/DDBJ whole genome shotgun (WGS) entry which is preliminary data.</text>
</comment>
<dbReference type="RefSeq" id="WP_113648773.1">
    <property type="nucleotide sequence ID" value="NZ_QMHN01000006.1"/>
</dbReference>
<organism evidence="1 2">
    <name type="scientific">Pedobacter chitinilyticus</name>
    <dbReference type="NCBI Taxonomy" id="2233776"/>
    <lineage>
        <taxon>Bacteria</taxon>
        <taxon>Pseudomonadati</taxon>
        <taxon>Bacteroidota</taxon>
        <taxon>Sphingobacteriia</taxon>
        <taxon>Sphingobacteriales</taxon>
        <taxon>Sphingobacteriaceae</taxon>
        <taxon>Pedobacter</taxon>
    </lineage>
</organism>
<accession>A0A3S3R4S8</accession>
<sequence length="145" mass="16983">MQGRFKLLFLLSVVLFGCSTHLKDSINEQKALDICDLPEYQDKKTRLIATYSGVDEYWSLNSVRQKKCSNDFTIDLDFDDNYDLPNHFRNLMRKVHSSYWNTYLLIDAIGIYETGKKGGYGHLGYNKARFRIVKVLDMKLIKKKK</sequence>
<proteinExistence type="predicted"/>
<dbReference type="OrthoDB" id="1495056at2"/>